<reference evidence="2" key="2">
    <citation type="submission" date="2020-09" db="EMBL/GenBank/DDBJ databases">
        <authorList>
            <person name="Sun Q."/>
            <person name="Zhou Y."/>
        </authorList>
    </citation>
    <scope>NUCLEOTIDE SEQUENCE</scope>
    <source>
        <strain evidence="2">CGMCC 1.15322</strain>
    </source>
</reference>
<name>A0A916SPD1_9BURK</name>
<dbReference type="EMBL" id="BMIG01000011">
    <property type="protein sequence ID" value="GGB06613.1"/>
    <property type="molecule type" value="Genomic_DNA"/>
</dbReference>
<dbReference type="Proteomes" id="UP000620596">
    <property type="component" value="Unassembled WGS sequence"/>
</dbReference>
<sequence>MATAKKKPVTRKQTGSIVKKTAAKKPPTAPVPARQAGPAKPARKTPIAKKPASKPAPAPKAEKPAKSKKPKLVRDSFTIPKSEYVVLDELKLRAAALARPVKKSELLRAGIKALAAMPDTAFLTALNNVPAIKTGRPAG</sequence>
<accession>A0A916SPD1</accession>
<dbReference type="AlphaFoldDB" id="A0A916SPD1"/>
<organism evidence="2 3">
    <name type="scientific">Polaromonas eurypsychrophila</name>
    <dbReference type="NCBI Taxonomy" id="1614635"/>
    <lineage>
        <taxon>Bacteria</taxon>
        <taxon>Pseudomonadati</taxon>
        <taxon>Pseudomonadota</taxon>
        <taxon>Betaproteobacteria</taxon>
        <taxon>Burkholderiales</taxon>
        <taxon>Comamonadaceae</taxon>
        <taxon>Polaromonas</taxon>
    </lineage>
</organism>
<gene>
    <name evidence="2" type="ORF">GCM10011496_29410</name>
</gene>
<evidence type="ECO:0000313" key="2">
    <source>
        <dbReference type="EMBL" id="GGB06613.1"/>
    </source>
</evidence>
<feature type="region of interest" description="Disordered" evidence="1">
    <location>
        <begin position="1"/>
        <end position="74"/>
    </location>
</feature>
<evidence type="ECO:0000313" key="3">
    <source>
        <dbReference type="Proteomes" id="UP000620596"/>
    </source>
</evidence>
<protein>
    <submittedName>
        <fullName evidence="2">Uncharacterized protein</fullName>
    </submittedName>
</protein>
<dbReference type="RefSeq" id="WP_188709259.1">
    <property type="nucleotide sequence ID" value="NZ_BMIG01000011.1"/>
</dbReference>
<keyword evidence="3" id="KW-1185">Reference proteome</keyword>
<evidence type="ECO:0000256" key="1">
    <source>
        <dbReference type="SAM" id="MobiDB-lite"/>
    </source>
</evidence>
<feature type="compositionally biased region" description="Basic residues" evidence="1">
    <location>
        <begin position="1"/>
        <end position="10"/>
    </location>
</feature>
<reference evidence="2" key="1">
    <citation type="journal article" date="2014" name="Int. J. Syst. Evol. Microbiol.">
        <title>Complete genome sequence of Corynebacterium casei LMG S-19264T (=DSM 44701T), isolated from a smear-ripened cheese.</title>
        <authorList>
            <consortium name="US DOE Joint Genome Institute (JGI-PGF)"/>
            <person name="Walter F."/>
            <person name="Albersmeier A."/>
            <person name="Kalinowski J."/>
            <person name="Ruckert C."/>
        </authorList>
    </citation>
    <scope>NUCLEOTIDE SEQUENCE</scope>
    <source>
        <strain evidence="2">CGMCC 1.15322</strain>
    </source>
</reference>
<proteinExistence type="predicted"/>
<comment type="caution">
    <text evidence="2">The sequence shown here is derived from an EMBL/GenBank/DDBJ whole genome shotgun (WGS) entry which is preliminary data.</text>
</comment>